<dbReference type="HOGENOM" id="CLU_2536995_0_0_4"/>
<dbReference type="STRING" id="159087.Daro_0388"/>
<accession>Q47J34</accession>
<proteinExistence type="predicted"/>
<gene>
    <name evidence="1" type="ordered locus">Daro_0388</name>
</gene>
<name>Q47J34_DECAR</name>
<organism evidence="1">
    <name type="scientific">Dechloromonas aromatica (strain RCB)</name>
    <dbReference type="NCBI Taxonomy" id="159087"/>
    <lineage>
        <taxon>Bacteria</taxon>
        <taxon>Pseudomonadati</taxon>
        <taxon>Pseudomonadota</taxon>
        <taxon>Betaproteobacteria</taxon>
        <taxon>Rhodocyclales</taxon>
        <taxon>Azonexaceae</taxon>
        <taxon>Dechloromonas</taxon>
    </lineage>
</organism>
<reference evidence="1" key="1">
    <citation type="submission" date="2005-08" db="EMBL/GenBank/DDBJ databases">
        <title>Complete sequence of Dechloromonas aromatica RCB.</title>
        <authorList>
            <person name="Salinero K.K."/>
            <person name="Copeland A."/>
            <person name="Lucas S."/>
            <person name="Lapidus A."/>
            <person name="Barry K."/>
            <person name="Detter J.C."/>
            <person name="Glavina T."/>
            <person name="Hammon N."/>
            <person name="Israni S."/>
            <person name="Pitluck S."/>
            <person name="Di Bartolo G."/>
            <person name="Trong S."/>
            <person name="Schmutz J."/>
            <person name="Larimer F."/>
            <person name="Land M."/>
            <person name="Ivanova N."/>
            <person name="Richardson P."/>
        </authorList>
    </citation>
    <scope>NUCLEOTIDE SEQUENCE</scope>
    <source>
        <strain evidence="1">RCB</strain>
    </source>
</reference>
<evidence type="ECO:0000313" key="1">
    <source>
        <dbReference type="EMBL" id="AAZ45147.1"/>
    </source>
</evidence>
<dbReference type="KEGG" id="dar:Daro_0388"/>
<protein>
    <submittedName>
        <fullName evidence="1">Uncharacterized protein</fullName>
    </submittedName>
</protein>
<dbReference type="AlphaFoldDB" id="Q47J34"/>
<sequence>MLAPATRTGRFWLELCENGWSVTGCFDEFNNYDTVVFQSHGGVKHPCLALVLALNFHAALAGYCLMHNHWSIRRIDSVKCSKT</sequence>
<dbReference type="EMBL" id="CP000089">
    <property type="protein sequence ID" value="AAZ45147.1"/>
    <property type="molecule type" value="Genomic_DNA"/>
</dbReference>